<dbReference type="SUPFAM" id="SSF82549">
    <property type="entry name" value="DAK1/DegV-like"/>
    <property type="match status" value="1"/>
</dbReference>
<dbReference type="Proteomes" id="UP001556196">
    <property type="component" value="Unassembled WGS sequence"/>
</dbReference>
<dbReference type="EMBL" id="JBFOCI010000001">
    <property type="protein sequence ID" value="MEW9804728.1"/>
    <property type="molecule type" value="Genomic_DNA"/>
</dbReference>
<dbReference type="PROSITE" id="PS51481">
    <property type="entry name" value="DHAK"/>
    <property type="match status" value="1"/>
</dbReference>
<accession>A0ABV3QUT1</accession>
<comment type="caution">
    <text evidence="2">The sequence shown here is derived from an EMBL/GenBank/DDBJ whole genome shotgun (WGS) entry which is preliminary data.</text>
</comment>
<evidence type="ECO:0000259" key="1">
    <source>
        <dbReference type="PROSITE" id="PS51481"/>
    </source>
</evidence>
<keyword evidence="2" id="KW-0808">Transferase</keyword>
<sequence>MPNPKKVLNDPKKVVSEMIDGLVLANDGRVYKLEGQPALIRSDIPDGKVALLIGGGSGHEPLFHGFVGKNMGDGAACGQVFAAPAPDIIYEAAKAVHRGKGILFLYGNYAGDNMNFDIASEMLDDDGIDVRTVRVTDDVAAAPPERTHDRRGIAGDIYMIKIAGGAAAELDSLDEVERVARKAVANVRSIGVAVAAGSIPETGKLTFELADDEIEIGMGAHGEAGVSRQKMKSADAIADELMEKILSDLPFKAGDEVALLINNLGATTMMEMLIVNRRIRQILDREGIKVHRTDVGTWLTVQEMAGFSVTLLRLDDELKRYLDMPAESFGYSRM</sequence>
<gene>
    <name evidence="2" type="ORF">ABUE31_01860</name>
</gene>
<keyword evidence="2" id="KW-0418">Kinase</keyword>
<dbReference type="InterPro" id="IPR004006">
    <property type="entry name" value="DhaK_dom"/>
</dbReference>
<protein>
    <submittedName>
        <fullName evidence="2">Dihydroxyacetone kinase subunit DhaK</fullName>
    </submittedName>
</protein>
<dbReference type="PANTHER" id="PTHR28629:SF4">
    <property type="entry name" value="TRIOKINASE_FMN CYCLASE"/>
    <property type="match status" value="1"/>
</dbReference>
<dbReference type="InterPro" id="IPR050861">
    <property type="entry name" value="Dihydroxyacetone_Kinase"/>
</dbReference>
<organism evidence="2 3">
    <name type="scientific">Mesorhizobium marinum</name>
    <dbReference type="NCBI Taxonomy" id="3228790"/>
    <lineage>
        <taxon>Bacteria</taxon>
        <taxon>Pseudomonadati</taxon>
        <taxon>Pseudomonadota</taxon>
        <taxon>Alphaproteobacteria</taxon>
        <taxon>Hyphomicrobiales</taxon>
        <taxon>Phyllobacteriaceae</taxon>
        <taxon>Mesorhizobium</taxon>
    </lineage>
</organism>
<evidence type="ECO:0000313" key="2">
    <source>
        <dbReference type="EMBL" id="MEW9804728.1"/>
    </source>
</evidence>
<dbReference type="RefSeq" id="WP_367721776.1">
    <property type="nucleotide sequence ID" value="NZ_JBFOCI010000001.1"/>
</dbReference>
<keyword evidence="3" id="KW-1185">Reference proteome</keyword>
<dbReference type="Gene3D" id="3.30.1180.20">
    <property type="entry name" value="Dihydroxyacetone kinase, domain 2"/>
    <property type="match status" value="1"/>
</dbReference>
<name>A0ABV3QUT1_9HYPH</name>
<feature type="domain" description="DhaK" evidence="1">
    <location>
        <begin position="10"/>
        <end position="331"/>
    </location>
</feature>
<dbReference type="PANTHER" id="PTHR28629">
    <property type="entry name" value="TRIOKINASE/FMN CYCLASE"/>
    <property type="match status" value="1"/>
</dbReference>
<evidence type="ECO:0000313" key="3">
    <source>
        <dbReference type="Proteomes" id="UP001556196"/>
    </source>
</evidence>
<dbReference type="GO" id="GO:0016301">
    <property type="term" value="F:kinase activity"/>
    <property type="evidence" value="ECO:0007669"/>
    <property type="project" value="UniProtKB-KW"/>
</dbReference>
<reference evidence="2 3" key="1">
    <citation type="submission" date="2024-06" db="EMBL/GenBank/DDBJ databases">
        <authorList>
            <person name="Tuo L."/>
        </authorList>
    </citation>
    <scope>NUCLEOTIDE SEQUENCE [LARGE SCALE GENOMIC DNA]</scope>
    <source>
        <strain evidence="2 3">ZMM04-5</strain>
    </source>
</reference>
<dbReference type="Gene3D" id="3.40.50.10440">
    <property type="entry name" value="Dihydroxyacetone kinase, domain 1"/>
    <property type="match status" value="1"/>
</dbReference>
<dbReference type="Pfam" id="PF02733">
    <property type="entry name" value="Dak1"/>
    <property type="match status" value="1"/>
</dbReference>
<proteinExistence type="predicted"/>